<keyword evidence="3 5" id="KW-0520">NAD</keyword>
<dbReference type="InterPro" id="IPR036291">
    <property type="entry name" value="NAD(P)-bd_dom_sf"/>
</dbReference>
<accession>A0A3S2VQH0</accession>
<keyword evidence="5" id="KW-0547">Nucleotide-binding</keyword>
<evidence type="ECO:0000256" key="1">
    <source>
        <dbReference type="ARBA" id="ARBA00006382"/>
    </source>
</evidence>
<reference evidence="9" key="1">
    <citation type="submission" date="2019-01" db="EMBL/GenBank/DDBJ databases">
        <title>Gri0909 isolated from a small marine red alga.</title>
        <authorList>
            <person name="Kim J."/>
            <person name="Jeong S.E."/>
            <person name="Jeon C.O."/>
        </authorList>
    </citation>
    <scope>NUCLEOTIDE SEQUENCE [LARGE SCALE GENOMIC DNA]</scope>
    <source>
        <strain evidence="9">Gri0909</strain>
    </source>
</reference>
<dbReference type="OrthoDB" id="9803297at2"/>
<feature type="binding site" evidence="5">
    <location>
        <begin position="177"/>
        <end position="182"/>
    </location>
    <ligand>
        <name>NAD(+)</name>
        <dbReference type="ChEBI" id="CHEBI:57540"/>
    </ligand>
</feature>
<dbReference type="SMART" id="SM00839">
    <property type="entry name" value="ELFV_dehydrog"/>
    <property type="match status" value="1"/>
</dbReference>
<evidence type="ECO:0000256" key="3">
    <source>
        <dbReference type="ARBA" id="ARBA00023027"/>
    </source>
</evidence>
<evidence type="ECO:0000256" key="2">
    <source>
        <dbReference type="ARBA" id="ARBA00023002"/>
    </source>
</evidence>
<dbReference type="FunFam" id="3.40.50.10860:FF:000010">
    <property type="entry name" value="Leucine dehydrogenase"/>
    <property type="match status" value="1"/>
</dbReference>
<evidence type="ECO:0000256" key="4">
    <source>
        <dbReference type="PIRSR" id="PIRSR000188-1"/>
    </source>
</evidence>
<keyword evidence="2 6" id="KW-0560">Oxidoreductase</keyword>
<dbReference type="InterPro" id="IPR006096">
    <property type="entry name" value="Glu/Leu/Phe/Val/Trp_DH_C"/>
</dbReference>
<dbReference type="GO" id="GO:0000166">
    <property type="term" value="F:nucleotide binding"/>
    <property type="evidence" value="ECO:0007669"/>
    <property type="project" value="UniProtKB-KW"/>
</dbReference>
<dbReference type="CDD" id="cd01075">
    <property type="entry name" value="NAD_bind_Leu_Phe_Val_DH"/>
    <property type="match status" value="1"/>
</dbReference>
<dbReference type="AlphaFoldDB" id="A0A3S2VQH0"/>
<dbReference type="Gene3D" id="3.40.50.10860">
    <property type="entry name" value="Leucine Dehydrogenase, chain A, domain 1"/>
    <property type="match status" value="1"/>
</dbReference>
<feature type="domain" description="Glutamate/phenylalanine/leucine/valine/L-tryptophan dehydrogenase C-terminal" evidence="7">
    <location>
        <begin position="141"/>
        <end position="348"/>
    </location>
</feature>
<dbReference type="SUPFAM" id="SSF51735">
    <property type="entry name" value="NAD(P)-binding Rossmann-fold domains"/>
    <property type="match status" value="1"/>
</dbReference>
<dbReference type="GO" id="GO:0006520">
    <property type="term" value="P:amino acid metabolic process"/>
    <property type="evidence" value="ECO:0007669"/>
    <property type="project" value="InterPro"/>
</dbReference>
<dbReference type="GO" id="GO:0016639">
    <property type="term" value="F:oxidoreductase activity, acting on the CH-NH2 group of donors, NAD or NADP as acceptor"/>
    <property type="evidence" value="ECO:0007669"/>
    <property type="project" value="InterPro"/>
</dbReference>
<evidence type="ECO:0000313" key="8">
    <source>
        <dbReference type="EMBL" id="RVU37884.1"/>
    </source>
</evidence>
<dbReference type="InterPro" id="IPR016211">
    <property type="entry name" value="Glu/Phe/Leu/Val/Trp_DH_bac/arc"/>
</dbReference>
<keyword evidence="9" id="KW-1185">Reference proteome</keyword>
<evidence type="ECO:0000313" key="9">
    <source>
        <dbReference type="Proteomes" id="UP000287447"/>
    </source>
</evidence>
<dbReference type="PANTHER" id="PTHR42722:SF1">
    <property type="entry name" value="VALINE DEHYDROGENASE"/>
    <property type="match status" value="1"/>
</dbReference>
<dbReference type="RefSeq" id="WP_127763257.1">
    <property type="nucleotide sequence ID" value="NZ_SADE01000001.1"/>
</dbReference>
<comment type="similarity">
    <text evidence="1 6">Belongs to the Glu/Leu/Phe/Val dehydrogenases family.</text>
</comment>
<dbReference type="Proteomes" id="UP000287447">
    <property type="component" value="Unassembled WGS sequence"/>
</dbReference>
<evidence type="ECO:0000259" key="7">
    <source>
        <dbReference type="SMART" id="SM00839"/>
    </source>
</evidence>
<dbReference type="Gene3D" id="3.40.50.720">
    <property type="entry name" value="NAD(P)-binding Rossmann-like Domain"/>
    <property type="match status" value="1"/>
</dbReference>
<proteinExistence type="inferred from homology"/>
<name>A0A3S2VQH0_9PROT</name>
<dbReference type="SUPFAM" id="SSF53223">
    <property type="entry name" value="Aminoacid dehydrogenase-like, N-terminal domain"/>
    <property type="match status" value="1"/>
</dbReference>
<dbReference type="InterPro" id="IPR006097">
    <property type="entry name" value="Glu/Leu/Phe/Val/Trp_DH_dimer"/>
</dbReference>
<dbReference type="EMBL" id="SADE01000001">
    <property type="protein sequence ID" value="RVU37884.1"/>
    <property type="molecule type" value="Genomic_DNA"/>
</dbReference>
<sequence>MSLFSSPHFDNHEQVVYCHDEATGLNAIIAVHNTNRGPALGGCRMWDYASEDDALTDVLRLSKGMTYKNALANLPYGGGKSVIIGDAKTEKTPAMMRAMGRLVDRLNGTYTIAEDVGTTPDDMTEIRRGTAHVKGVKGEGGDPSPATAYGVFAGIKASVKYKLGKDDLTGVRVAVQGLGHVGYDLANQLCVAGAKLVVTDINQTAMARAEKELNAVTVPLDDIYDADVDVYAPCALGATLTETTIARLKASIVAGSANNQLATAADGDHLAQRGILYAPDYVINAGGVIHIYHEGPDYDHGQAFAHVAGIGDVLLEIYALAESEGLPTHTAADRLAERKFRLGTAQQAA</sequence>
<dbReference type="PIRSF" id="PIRSF000188">
    <property type="entry name" value="Phe_leu_dh"/>
    <property type="match status" value="1"/>
</dbReference>
<dbReference type="InterPro" id="IPR006095">
    <property type="entry name" value="Glu/Leu/Phe/Val/Trp_DH"/>
</dbReference>
<dbReference type="Pfam" id="PF00208">
    <property type="entry name" value="ELFV_dehydrog"/>
    <property type="match status" value="1"/>
</dbReference>
<organism evidence="8 9">
    <name type="scientific">Hwanghaeella grinnelliae</name>
    <dbReference type="NCBI Taxonomy" id="2500179"/>
    <lineage>
        <taxon>Bacteria</taxon>
        <taxon>Pseudomonadati</taxon>
        <taxon>Pseudomonadota</taxon>
        <taxon>Alphaproteobacteria</taxon>
        <taxon>Rhodospirillales</taxon>
        <taxon>Rhodospirillaceae</taxon>
        <taxon>Hwanghaeella</taxon>
    </lineage>
</organism>
<dbReference type="PANTHER" id="PTHR42722">
    <property type="entry name" value="LEUCINE DEHYDROGENASE"/>
    <property type="match status" value="1"/>
</dbReference>
<comment type="caution">
    <text evidence="8">The sequence shown here is derived from an EMBL/GenBank/DDBJ whole genome shotgun (WGS) entry which is preliminary data.</text>
</comment>
<dbReference type="InterPro" id="IPR046346">
    <property type="entry name" value="Aminoacid_DH-like_N_sf"/>
</dbReference>
<dbReference type="Pfam" id="PF02812">
    <property type="entry name" value="ELFV_dehydrog_N"/>
    <property type="match status" value="1"/>
</dbReference>
<dbReference type="PRINTS" id="PR00082">
    <property type="entry name" value="GLFDHDRGNASE"/>
</dbReference>
<evidence type="ECO:0000256" key="5">
    <source>
        <dbReference type="PIRSR" id="PIRSR000188-2"/>
    </source>
</evidence>
<protein>
    <submittedName>
        <fullName evidence="8">Glu/Leu/Phe/Val dehydrogenase</fullName>
    </submittedName>
</protein>
<gene>
    <name evidence="8" type="ORF">EOI86_00850</name>
</gene>
<evidence type="ECO:0000256" key="6">
    <source>
        <dbReference type="RuleBase" id="RU004417"/>
    </source>
</evidence>
<feature type="active site" description="Proton donor/acceptor" evidence="4">
    <location>
        <position position="80"/>
    </location>
</feature>